<dbReference type="RefSeq" id="WP_150765562.1">
    <property type="nucleotide sequence ID" value="NZ_CABVHW010000011.1"/>
</dbReference>
<protein>
    <submittedName>
        <fullName evidence="1">Uncharacterized protein</fullName>
    </submittedName>
</protein>
<gene>
    <name evidence="1" type="ORF">PS710_03484</name>
</gene>
<dbReference type="EMBL" id="CABVHW010000011">
    <property type="protein sequence ID" value="VVO11482.1"/>
    <property type="molecule type" value="Genomic_DNA"/>
</dbReference>
<evidence type="ECO:0000313" key="1">
    <source>
        <dbReference type="EMBL" id="VVO11482.1"/>
    </source>
</evidence>
<proteinExistence type="predicted"/>
<evidence type="ECO:0000313" key="2">
    <source>
        <dbReference type="Proteomes" id="UP000381093"/>
    </source>
</evidence>
<dbReference type="AlphaFoldDB" id="A0A5E7DW06"/>
<accession>A0A5E7DW06</accession>
<sequence length="296" mass="32685">MTSIKEYLKEKHGNPVVSRLEHRIRGGANNAKGNAFETDFAVHTIAQLYALGGDHKSTEILTQAVDLVDDLVCENSTLGTKENFQLKNSPTIRWGSGIADDFAIQQDVNTNFHKVQNSKTILVISDKACHRRLTQKMPDVIKAHSACVHFKSETFNSLLASNDTQIQPFKELCAFPDDPDKVTTVWQALNGAWTSNRASSVTALKIVEAAAKGFKPYYFKLNAGADISEPLKTILDKIEGLSYSVCNGFLLYDIKGCLEGTIQIDSDSLNELEIKLSENPVTDWSSFIDVISRGDV</sequence>
<dbReference type="Proteomes" id="UP000381093">
    <property type="component" value="Unassembled WGS sequence"/>
</dbReference>
<reference evidence="1 2" key="1">
    <citation type="submission" date="2019-09" db="EMBL/GenBank/DDBJ databases">
        <authorList>
            <person name="Chandra G."/>
            <person name="Truman W A."/>
        </authorList>
    </citation>
    <scope>NUCLEOTIDE SEQUENCE [LARGE SCALE GENOMIC DNA]</scope>
    <source>
        <strain evidence="1">PS710</strain>
    </source>
</reference>
<name>A0A5E7DW06_PSEFL</name>
<organism evidence="1 2">
    <name type="scientific">Pseudomonas fluorescens</name>
    <dbReference type="NCBI Taxonomy" id="294"/>
    <lineage>
        <taxon>Bacteria</taxon>
        <taxon>Pseudomonadati</taxon>
        <taxon>Pseudomonadota</taxon>
        <taxon>Gammaproteobacteria</taxon>
        <taxon>Pseudomonadales</taxon>
        <taxon>Pseudomonadaceae</taxon>
        <taxon>Pseudomonas</taxon>
    </lineage>
</organism>